<dbReference type="InterPro" id="IPR003848">
    <property type="entry name" value="DUF218"/>
</dbReference>
<name>A0A6N2TJU7_9FIRM</name>
<organism evidence="2">
    <name type="scientific">Blautia glucerasea</name>
    <dbReference type="NCBI Taxonomy" id="536633"/>
    <lineage>
        <taxon>Bacteria</taxon>
        <taxon>Bacillati</taxon>
        <taxon>Bacillota</taxon>
        <taxon>Clostridia</taxon>
        <taxon>Lachnospirales</taxon>
        <taxon>Lachnospiraceae</taxon>
        <taxon>Blautia</taxon>
    </lineage>
</organism>
<dbReference type="InterPro" id="IPR051599">
    <property type="entry name" value="Cell_Envelope_Assoc"/>
</dbReference>
<dbReference type="AlphaFoldDB" id="A0A6N2TJU7"/>
<dbReference type="Gene3D" id="3.40.50.620">
    <property type="entry name" value="HUPs"/>
    <property type="match status" value="1"/>
</dbReference>
<sequence length="197" mass="22878">MDSYQKFLKDTEDFIFIENEPEKADMIFVPGNGYPHMAERAASLYKEGFAPRVLPSGRFSVTLGKFSGVLKKAELYQGDYATEWEFLRDVLIKNGVDQENILKEECATFTWENALLSRRVTDEAGISVKKAILCCKSYHARRVLMYYQRAFPETEFFVCPSYPDGINRNNWRDTEESINEVMGEVKRIIMQFSLMMQ</sequence>
<reference evidence="2" key="1">
    <citation type="submission" date="2019-11" db="EMBL/GenBank/DDBJ databases">
        <authorList>
            <person name="Feng L."/>
        </authorList>
    </citation>
    <scope>NUCLEOTIDE SEQUENCE</scope>
    <source>
        <strain evidence="2">BgluceraseaLFYP119</strain>
    </source>
</reference>
<dbReference type="PANTHER" id="PTHR30336:SF20">
    <property type="entry name" value="DUF218 DOMAIN-CONTAINING PROTEIN"/>
    <property type="match status" value="1"/>
</dbReference>
<accession>A0A6N2TJU7</accession>
<dbReference type="GO" id="GO:0005886">
    <property type="term" value="C:plasma membrane"/>
    <property type="evidence" value="ECO:0007669"/>
    <property type="project" value="TreeGrafter"/>
</dbReference>
<dbReference type="RefSeq" id="WP_156353969.1">
    <property type="nucleotide sequence ID" value="NZ_CACRST010000014.1"/>
</dbReference>
<feature type="domain" description="DUF218" evidence="1">
    <location>
        <begin position="25"/>
        <end position="158"/>
    </location>
</feature>
<dbReference type="EMBL" id="CACRST010000014">
    <property type="protein sequence ID" value="VYT06020.1"/>
    <property type="molecule type" value="Genomic_DNA"/>
</dbReference>
<dbReference type="PANTHER" id="PTHR30336">
    <property type="entry name" value="INNER MEMBRANE PROTEIN, PROBABLE PERMEASE"/>
    <property type="match status" value="1"/>
</dbReference>
<evidence type="ECO:0000313" key="2">
    <source>
        <dbReference type="EMBL" id="VYT06020.1"/>
    </source>
</evidence>
<dbReference type="InterPro" id="IPR014729">
    <property type="entry name" value="Rossmann-like_a/b/a_fold"/>
</dbReference>
<dbReference type="Pfam" id="PF02698">
    <property type="entry name" value="DUF218"/>
    <property type="match status" value="1"/>
</dbReference>
<dbReference type="CDD" id="cd06259">
    <property type="entry name" value="YdcF-like"/>
    <property type="match status" value="1"/>
</dbReference>
<gene>
    <name evidence="2" type="ORF">BGLFYP119_01644</name>
</gene>
<protein>
    <recommendedName>
        <fullName evidence="1">DUF218 domain-containing protein</fullName>
    </recommendedName>
</protein>
<proteinExistence type="predicted"/>
<evidence type="ECO:0000259" key="1">
    <source>
        <dbReference type="Pfam" id="PF02698"/>
    </source>
</evidence>